<sequence length="94" mass="10980">MTEFPLRSILHSLDASQRLMKWTIELSQYDLLYRSKIVIKSQDLADFVVEFTQSAKVEKLVNKKKESSRANKTTAEPDQPKGTKIEHRMKKKLE</sequence>
<protein>
    <submittedName>
        <fullName evidence="2">Uncharacterized protein</fullName>
    </submittedName>
</protein>
<evidence type="ECO:0000313" key="3">
    <source>
        <dbReference type="Proteomes" id="UP001054821"/>
    </source>
</evidence>
<evidence type="ECO:0000313" key="2">
    <source>
        <dbReference type="EMBL" id="KAI5343738.1"/>
    </source>
</evidence>
<dbReference type="AlphaFoldDB" id="A0AAD4WII6"/>
<keyword evidence="3" id="KW-1185">Reference proteome</keyword>
<name>A0AAD4WII6_PRUDU</name>
<feature type="compositionally biased region" description="Basic and acidic residues" evidence="1">
    <location>
        <begin position="60"/>
        <end position="69"/>
    </location>
</feature>
<feature type="compositionally biased region" description="Basic and acidic residues" evidence="1">
    <location>
        <begin position="78"/>
        <end position="94"/>
    </location>
</feature>
<dbReference type="EMBL" id="JAJFAZ020000002">
    <property type="protein sequence ID" value="KAI5343738.1"/>
    <property type="molecule type" value="Genomic_DNA"/>
</dbReference>
<accession>A0AAD4WII6</accession>
<evidence type="ECO:0000256" key="1">
    <source>
        <dbReference type="SAM" id="MobiDB-lite"/>
    </source>
</evidence>
<comment type="caution">
    <text evidence="2">The sequence shown here is derived from an EMBL/GenBank/DDBJ whole genome shotgun (WGS) entry which is preliminary data.</text>
</comment>
<gene>
    <name evidence="2" type="ORF">L3X38_011614</name>
</gene>
<organism evidence="2 3">
    <name type="scientific">Prunus dulcis</name>
    <name type="common">Almond</name>
    <name type="synonym">Amygdalus dulcis</name>
    <dbReference type="NCBI Taxonomy" id="3755"/>
    <lineage>
        <taxon>Eukaryota</taxon>
        <taxon>Viridiplantae</taxon>
        <taxon>Streptophyta</taxon>
        <taxon>Embryophyta</taxon>
        <taxon>Tracheophyta</taxon>
        <taxon>Spermatophyta</taxon>
        <taxon>Magnoliopsida</taxon>
        <taxon>eudicotyledons</taxon>
        <taxon>Gunneridae</taxon>
        <taxon>Pentapetalae</taxon>
        <taxon>rosids</taxon>
        <taxon>fabids</taxon>
        <taxon>Rosales</taxon>
        <taxon>Rosaceae</taxon>
        <taxon>Amygdaloideae</taxon>
        <taxon>Amygdaleae</taxon>
        <taxon>Prunus</taxon>
    </lineage>
</organism>
<dbReference type="Proteomes" id="UP001054821">
    <property type="component" value="Chromosome 2"/>
</dbReference>
<feature type="region of interest" description="Disordered" evidence="1">
    <location>
        <begin position="60"/>
        <end position="94"/>
    </location>
</feature>
<reference evidence="2 3" key="1">
    <citation type="journal article" date="2022" name="G3 (Bethesda)">
        <title>Whole-genome sequence and methylome profiling of the almond [Prunus dulcis (Mill.) D.A. Webb] cultivar 'Nonpareil'.</title>
        <authorList>
            <person name="D'Amico-Willman K.M."/>
            <person name="Ouma W.Z."/>
            <person name="Meulia T."/>
            <person name="Sideli G.M."/>
            <person name="Gradziel T.M."/>
            <person name="Fresnedo-Ramirez J."/>
        </authorList>
    </citation>
    <scope>NUCLEOTIDE SEQUENCE [LARGE SCALE GENOMIC DNA]</scope>
    <source>
        <strain evidence="2">Clone GOH B32 T37-40</strain>
    </source>
</reference>
<proteinExistence type="predicted"/>